<evidence type="ECO:0000259" key="5">
    <source>
        <dbReference type="PROSITE" id="PS51443"/>
    </source>
</evidence>
<dbReference type="InterPro" id="IPR040409">
    <property type="entry name" value="PCS-like"/>
</dbReference>
<proteinExistence type="predicted"/>
<comment type="caution">
    <text evidence="6">The sequence shown here is derived from an EMBL/GenBank/DDBJ whole genome shotgun (WGS) entry which is preliminary data.</text>
</comment>
<dbReference type="GO" id="GO:0046938">
    <property type="term" value="P:phytochelatin biosynthetic process"/>
    <property type="evidence" value="ECO:0007669"/>
    <property type="project" value="InterPro"/>
</dbReference>
<dbReference type="EC" id="2.3.2.15" evidence="1"/>
<evidence type="ECO:0000256" key="4">
    <source>
        <dbReference type="ARBA" id="ARBA00022723"/>
    </source>
</evidence>
<evidence type="ECO:0000256" key="2">
    <source>
        <dbReference type="ARBA" id="ARBA00022539"/>
    </source>
</evidence>
<dbReference type="InterPro" id="IPR007719">
    <property type="entry name" value="PCS_N"/>
</dbReference>
<evidence type="ECO:0000256" key="1">
    <source>
        <dbReference type="ARBA" id="ARBA00012468"/>
    </source>
</evidence>
<evidence type="ECO:0000313" key="7">
    <source>
        <dbReference type="Proteomes" id="UP000310189"/>
    </source>
</evidence>
<protein>
    <recommendedName>
        <fullName evidence="1">glutathione gamma-glutamylcysteinyltransferase</fullName>
        <ecNumber evidence="1">2.3.2.15</ecNumber>
    </recommendedName>
</protein>
<organism evidence="6 7">
    <name type="scientific">Wallemia hederae</name>
    <dbReference type="NCBI Taxonomy" id="1540922"/>
    <lineage>
        <taxon>Eukaryota</taxon>
        <taxon>Fungi</taxon>
        <taxon>Dikarya</taxon>
        <taxon>Basidiomycota</taxon>
        <taxon>Wallemiomycotina</taxon>
        <taxon>Wallemiomycetes</taxon>
        <taxon>Wallemiales</taxon>
        <taxon>Wallemiaceae</taxon>
        <taxon>Wallemia</taxon>
    </lineage>
</organism>
<accession>A0A4T0FKV4</accession>
<dbReference type="Proteomes" id="UP000310189">
    <property type="component" value="Unassembled WGS sequence"/>
</dbReference>
<reference evidence="6 7" key="1">
    <citation type="submission" date="2019-03" db="EMBL/GenBank/DDBJ databases">
        <title>Sequencing 23 genomes of Wallemia ichthyophaga.</title>
        <authorList>
            <person name="Gostincar C."/>
        </authorList>
    </citation>
    <scope>NUCLEOTIDE SEQUENCE [LARGE SCALE GENOMIC DNA]</scope>
    <source>
        <strain evidence="6 7">EXF-5753</strain>
    </source>
</reference>
<sequence length="403" mass="44026">MTDVPKSTIESITRPALAKPTASFYKRPLPPKCTSFTSPQGKQIFANALLEGNMEAYFPLASQFVTQNEPAYCGLGTLVMILNALEVDPGRRYKGPWRWYEQEMLDCCRSLQSVAETGISLSEFTCLARCNGLKADVHSAPMGIDKFRQDVKLAARSSSMFMALSYSRASLGQTGSGHFSPIGGYSEAHDSLLLLDVARFKYPSYWTSIEDAYEAMLPLDKVTQLPRGYTMLSPVEPNDSNMTPSLTTITLNKSTWKLFQSKINTALKTLSYSATVDEFVHALADIVNSKEISVVGKRGAATDGSLTTLLDEFKLSPFAQLLQVQDTIDGLFVMALFAPNGPFNSLIPKHIKSQVMESILATLSNSALTTEMTVLQQQLTALGDCCTQETEQSCACGNTKGCS</sequence>
<dbReference type="InterPro" id="IPR038765">
    <property type="entry name" value="Papain-like_cys_pep_sf"/>
</dbReference>
<dbReference type="PANTHER" id="PTHR33447:SF2">
    <property type="entry name" value="GLUTATHIONE GAMMA-GLUTAMYLCYSTEINYLTRANSFERASE"/>
    <property type="match status" value="1"/>
</dbReference>
<dbReference type="OrthoDB" id="448954at2759"/>
<keyword evidence="4" id="KW-0479">Metal-binding</keyword>
<dbReference type="FunFam" id="3.90.70.30:FF:000001">
    <property type="entry name" value="Glutathione gamma-glutamylcysteinyltransferase 1"/>
    <property type="match status" value="1"/>
</dbReference>
<dbReference type="InterPro" id="IPR038156">
    <property type="entry name" value="PCS_N_sf"/>
</dbReference>
<feature type="domain" description="Peptidase C83" evidence="5">
    <location>
        <begin position="19"/>
        <end position="237"/>
    </location>
</feature>
<keyword evidence="2" id="KW-0104">Cadmium</keyword>
<evidence type="ECO:0000256" key="3">
    <source>
        <dbReference type="ARBA" id="ARBA00022679"/>
    </source>
</evidence>
<name>A0A4T0FKV4_9BASI</name>
<dbReference type="GO" id="GO:0016756">
    <property type="term" value="F:glutathione gamma-glutamylcysteinyltransferase activity"/>
    <property type="evidence" value="ECO:0007669"/>
    <property type="project" value="UniProtKB-EC"/>
</dbReference>
<dbReference type="GO" id="GO:0010273">
    <property type="term" value="P:detoxification of copper ion"/>
    <property type="evidence" value="ECO:0007669"/>
    <property type="project" value="TreeGrafter"/>
</dbReference>
<dbReference type="Gene3D" id="3.90.70.30">
    <property type="entry name" value="Phytochelatin synthase, N-terminal domain"/>
    <property type="match status" value="1"/>
</dbReference>
<gene>
    <name evidence="6" type="ORF">E3P99_02818</name>
</gene>
<dbReference type="AlphaFoldDB" id="A0A4T0FKV4"/>
<dbReference type="GO" id="GO:0046872">
    <property type="term" value="F:metal ion binding"/>
    <property type="evidence" value="ECO:0007669"/>
    <property type="project" value="UniProtKB-KW"/>
</dbReference>
<dbReference type="GO" id="GO:0098849">
    <property type="term" value="P:cellular detoxification of cadmium ion"/>
    <property type="evidence" value="ECO:0007669"/>
    <property type="project" value="TreeGrafter"/>
</dbReference>
<keyword evidence="7" id="KW-1185">Reference proteome</keyword>
<dbReference type="EMBL" id="SPNW01000043">
    <property type="protein sequence ID" value="TIA88054.1"/>
    <property type="molecule type" value="Genomic_DNA"/>
</dbReference>
<dbReference type="PROSITE" id="PS51443">
    <property type="entry name" value="PCS"/>
    <property type="match status" value="1"/>
</dbReference>
<dbReference type="PANTHER" id="PTHR33447">
    <property type="entry name" value="GLUTATHIONE GAMMA-GLUTAMYLCYSTEINYLTRANSFERASE"/>
    <property type="match status" value="1"/>
</dbReference>
<keyword evidence="3" id="KW-0808">Transferase</keyword>
<dbReference type="Pfam" id="PF05023">
    <property type="entry name" value="Phytochelatin"/>
    <property type="match status" value="1"/>
</dbReference>
<dbReference type="SUPFAM" id="SSF54001">
    <property type="entry name" value="Cysteine proteinases"/>
    <property type="match status" value="1"/>
</dbReference>
<evidence type="ECO:0000313" key="6">
    <source>
        <dbReference type="EMBL" id="TIA88054.1"/>
    </source>
</evidence>